<dbReference type="Proteomes" id="UP000243778">
    <property type="component" value="Unassembled WGS sequence"/>
</dbReference>
<keyword evidence="2" id="KW-0175">Coiled coil</keyword>
<dbReference type="NCBIfam" id="TIGR01730">
    <property type="entry name" value="RND_mfp"/>
    <property type="match status" value="1"/>
</dbReference>
<gene>
    <name evidence="6" type="ORF">SAMN05216287_0627</name>
</gene>
<proteinExistence type="inferred from homology"/>
<dbReference type="InterPro" id="IPR058625">
    <property type="entry name" value="MdtA-like_BSH"/>
</dbReference>
<dbReference type="PANTHER" id="PTHR30469:SF15">
    <property type="entry name" value="HLYD FAMILY OF SECRETION PROTEINS"/>
    <property type="match status" value="1"/>
</dbReference>
<dbReference type="Gene3D" id="2.40.50.100">
    <property type="match status" value="1"/>
</dbReference>
<evidence type="ECO:0000256" key="2">
    <source>
        <dbReference type="ARBA" id="ARBA00023054"/>
    </source>
</evidence>
<comment type="similarity">
    <text evidence="1">Belongs to the membrane fusion protein (MFP) (TC 8.A.1) family.</text>
</comment>
<dbReference type="PROSITE" id="PS51257">
    <property type="entry name" value="PROKAR_LIPOPROTEIN"/>
    <property type="match status" value="1"/>
</dbReference>
<dbReference type="EMBL" id="FNNU01000001">
    <property type="protein sequence ID" value="SDW29766.1"/>
    <property type="molecule type" value="Genomic_DNA"/>
</dbReference>
<organism evidence="6 7">
    <name type="scientific">Pseudomonas kuykendallii</name>
    <dbReference type="NCBI Taxonomy" id="1007099"/>
    <lineage>
        <taxon>Bacteria</taxon>
        <taxon>Pseudomonadati</taxon>
        <taxon>Pseudomonadota</taxon>
        <taxon>Gammaproteobacteria</taxon>
        <taxon>Pseudomonadales</taxon>
        <taxon>Pseudomonadaceae</taxon>
        <taxon>Pseudomonas</taxon>
    </lineage>
</organism>
<evidence type="ECO:0000256" key="3">
    <source>
        <dbReference type="SAM" id="SignalP"/>
    </source>
</evidence>
<dbReference type="Gene3D" id="1.10.287.470">
    <property type="entry name" value="Helix hairpin bin"/>
    <property type="match status" value="1"/>
</dbReference>
<feature type="domain" description="CusB-like beta-barrel" evidence="5">
    <location>
        <begin position="205"/>
        <end position="276"/>
    </location>
</feature>
<protein>
    <submittedName>
        <fullName evidence="6">RND family efflux transporter, MFP subunit</fullName>
    </submittedName>
</protein>
<dbReference type="InterPro" id="IPR006143">
    <property type="entry name" value="RND_pump_MFP"/>
</dbReference>
<accession>A0A1H2SDP3</accession>
<name>A0A1H2SDP3_9PSED</name>
<feature type="domain" description="Multidrug resistance protein MdtA-like barrel-sandwich hybrid" evidence="4">
    <location>
        <begin position="58"/>
        <end position="191"/>
    </location>
</feature>
<dbReference type="GO" id="GO:1990281">
    <property type="term" value="C:efflux pump complex"/>
    <property type="evidence" value="ECO:0007669"/>
    <property type="project" value="TreeGrafter"/>
</dbReference>
<dbReference type="Gene3D" id="2.40.30.170">
    <property type="match status" value="1"/>
</dbReference>
<evidence type="ECO:0000256" key="1">
    <source>
        <dbReference type="ARBA" id="ARBA00009477"/>
    </source>
</evidence>
<dbReference type="PANTHER" id="PTHR30469">
    <property type="entry name" value="MULTIDRUG RESISTANCE PROTEIN MDTA"/>
    <property type="match status" value="1"/>
</dbReference>
<dbReference type="SUPFAM" id="SSF111369">
    <property type="entry name" value="HlyD-like secretion proteins"/>
    <property type="match status" value="1"/>
</dbReference>
<keyword evidence="3" id="KW-0732">Signal</keyword>
<dbReference type="InterPro" id="IPR058792">
    <property type="entry name" value="Beta-barrel_RND_2"/>
</dbReference>
<feature type="signal peptide" evidence="3">
    <location>
        <begin position="1"/>
        <end position="16"/>
    </location>
</feature>
<evidence type="ECO:0000259" key="4">
    <source>
        <dbReference type="Pfam" id="PF25917"/>
    </source>
</evidence>
<evidence type="ECO:0000259" key="5">
    <source>
        <dbReference type="Pfam" id="PF25954"/>
    </source>
</evidence>
<dbReference type="STRING" id="1007099.SAMN05216287_0627"/>
<evidence type="ECO:0000313" key="6">
    <source>
        <dbReference type="EMBL" id="SDW29766.1"/>
    </source>
</evidence>
<reference evidence="7" key="1">
    <citation type="submission" date="2016-10" db="EMBL/GenBank/DDBJ databases">
        <authorList>
            <person name="Varghese N."/>
            <person name="Submissions S."/>
        </authorList>
    </citation>
    <scope>NUCLEOTIDE SEQUENCE [LARGE SCALE GENOMIC DNA]</scope>
    <source>
        <strain evidence="7">NRRL B-59562</strain>
    </source>
</reference>
<dbReference type="RefSeq" id="WP_090224525.1">
    <property type="nucleotide sequence ID" value="NZ_CAURGU010000009.1"/>
</dbReference>
<dbReference type="GO" id="GO:0015562">
    <property type="term" value="F:efflux transmembrane transporter activity"/>
    <property type="evidence" value="ECO:0007669"/>
    <property type="project" value="TreeGrafter"/>
</dbReference>
<dbReference type="Pfam" id="PF25917">
    <property type="entry name" value="BSH_RND"/>
    <property type="match status" value="1"/>
</dbReference>
<sequence>MSARLLAGLLAGLALAGCGNDEPAPAAVRPVLYSEVQAQAEQSLGRFAGIIQARYETTLGFRVGGRIAQRLVDVGTEVKAGTRLATLDPTDQQNELRASQGELARSEAQWINAQANARRQQELFDRGVGAKATLEQAQTELKTLAAARDQAASRVQQSSDRLGYSTLSSDYDGVVTAWHAEAGQVVAAGQEVVTLARPDVKEAVFDLPANLADALSPDLRFEVAAQLDPDARTTGTLREIEPQADSATRTRRVRLTLADTPPAFLLGTAVSVTLQQKVAPRSQLPLSALQEVDGKTRVWVIDRQSMTVAPREVTLLARDERSITVDGQLQPGERVVIAGLSELKPGQAVKMDEGVQP</sequence>
<dbReference type="Gene3D" id="2.40.420.20">
    <property type="match status" value="1"/>
</dbReference>
<feature type="chain" id="PRO_5017486678" evidence="3">
    <location>
        <begin position="17"/>
        <end position="357"/>
    </location>
</feature>
<evidence type="ECO:0000313" key="7">
    <source>
        <dbReference type="Proteomes" id="UP000243778"/>
    </source>
</evidence>
<dbReference type="AlphaFoldDB" id="A0A1H2SDP3"/>
<dbReference type="Pfam" id="PF25954">
    <property type="entry name" value="Beta-barrel_RND_2"/>
    <property type="match status" value="1"/>
</dbReference>
<keyword evidence="7" id="KW-1185">Reference proteome</keyword>
<dbReference type="OrthoDB" id="9813967at2"/>